<dbReference type="RefSeq" id="XP_015885011.3">
    <property type="nucleotide sequence ID" value="XM_016029525.4"/>
</dbReference>
<dbReference type="PRINTS" id="PR00385">
    <property type="entry name" value="P450"/>
</dbReference>
<evidence type="ECO:0000256" key="2">
    <source>
        <dbReference type="ARBA" id="ARBA00022617"/>
    </source>
</evidence>
<evidence type="ECO:0000256" key="5">
    <source>
        <dbReference type="ARBA" id="ARBA00023004"/>
    </source>
</evidence>
<dbReference type="GO" id="GO:0020037">
    <property type="term" value="F:heme binding"/>
    <property type="evidence" value="ECO:0007669"/>
    <property type="project" value="InterPro"/>
</dbReference>
<comment type="similarity">
    <text evidence="1 8">Belongs to the cytochrome P450 family.</text>
</comment>
<dbReference type="FunFam" id="1.10.630.10:FF:000081">
    <property type="entry name" value="Cytochrome P450 CYP81N5"/>
    <property type="match status" value="1"/>
</dbReference>
<keyword evidence="2 7" id="KW-0349">Heme</keyword>
<dbReference type="InterPro" id="IPR050651">
    <property type="entry name" value="Plant_Cytochrome_P450_Monoox"/>
</dbReference>
<keyword evidence="3 7" id="KW-0479">Metal-binding</keyword>
<dbReference type="KEGG" id="zju:107420536"/>
<name>A0A6P3ZXX1_ZIZJJ</name>
<dbReference type="InterPro" id="IPR036396">
    <property type="entry name" value="Cyt_P450_sf"/>
</dbReference>
<comment type="cofactor">
    <cofactor evidence="7">
        <name>heme</name>
        <dbReference type="ChEBI" id="CHEBI:30413"/>
    </cofactor>
</comment>
<keyword evidence="6 8" id="KW-0503">Monooxygenase</keyword>
<feature type="signal peptide" evidence="9">
    <location>
        <begin position="1"/>
        <end position="20"/>
    </location>
</feature>
<feature type="binding site" description="axial binding residue" evidence="7">
    <location>
        <position position="445"/>
    </location>
    <ligand>
        <name>heme</name>
        <dbReference type="ChEBI" id="CHEBI:30413"/>
    </ligand>
    <ligandPart>
        <name>Fe</name>
        <dbReference type="ChEBI" id="CHEBI:18248"/>
    </ligandPart>
</feature>
<protein>
    <submittedName>
        <fullName evidence="10">Cytochrome P450 81C13</fullName>
    </submittedName>
</protein>
<dbReference type="PANTHER" id="PTHR47947">
    <property type="entry name" value="CYTOCHROME P450 82C3-RELATED"/>
    <property type="match status" value="1"/>
</dbReference>
<dbReference type="SMR" id="A0A6P3ZXX1"/>
<dbReference type="PRINTS" id="PR00463">
    <property type="entry name" value="EP450I"/>
</dbReference>
<evidence type="ECO:0000256" key="8">
    <source>
        <dbReference type="RuleBase" id="RU000461"/>
    </source>
</evidence>
<dbReference type="CDD" id="cd20653">
    <property type="entry name" value="CYP81"/>
    <property type="match status" value="1"/>
</dbReference>
<dbReference type="AlphaFoldDB" id="A0A6P3ZXX1"/>
<reference evidence="10" key="1">
    <citation type="submission" date="2025-05" db="UniProtKB">
        <authorList>
            <consortium name="RefSeq"/>
        </authorList>
    </citation>
    <scope>IDENTIFICATION</scope>
    <source>
        <tissue evidence="10">Seedling</tissue>
    </source>
</reference>
<accession>A0A6P3ZXX1</accession>
<dbReference type="GeneID" id="107420536"/>
<dbReference type="Gene3D" id="1.10.630.10">
    <property type="entry name" value="Cytochrome P450"/>
    <property type="match status" value="1"/>
</dbReference>
<dbReference type="PANTHER" id="PTHR47947:SF13">
    <property type="entry name" value="CYTOCHROME P450, FAMILY 81, SUBFAMILY K, POLYPEPTIDE 1-RELATED"/>
    <property type="match status" value="1"/>
</dbReference>
<dbReference type="Pfam" id="PF00067">
    <property type="entry name" value="p450"/>
    <property type="match status" value="1"/>
</dbReference>
<dbReference type="GO" id="GO:0016705">
    <property type="term" value="F:oxidoreductase activity, acting on paired donors, with incorporation or reduction of molecular oxygen"/>
    <property type="evidence" value="ECO:0007669"/>
    <property type="project" value="InterPro"/>
</dbReference>
<evidence type="ECO:0000256" key="7">
    <source>
        <dbReference type="PIRSR" id="PIRSR602401-1"/>
    </source>
</evidence>
<keyword evidence="5 7" id="KW-0408">Iron</keyword>
<dbReference type="GO" id="GO:0004497">
    <property type="term" value="F:monooxygenase activity"/>
    <property type="evidence" value="ECO:0007669"/>
    <property type="project" value="UniProtKB-KW"/>
</dbReference>
<gene>
    <name evidence="10" type="primary">LOC107420536</name>
</gene>
<dbReference type="SUPFAM" id="SSF48264">
    <property type="entry name" value="Cytochrome P450"/>
    <property type="match status" value="1"/>
</dbReference>
<feature type="chain" id="PRO_5044646942" evidence="9">
    <location>
        <begin position="21"/>
        <end position="509"/>
    </location>
</feature>
<proteinExistence type="inferred from homology"/>
<sequence>MEHLYHYLALFLSIFLITKFLFHRNKNSPPGPFALPLIGHLHLLKQPLCQTLESLSLKHGPILSLKFGCRSVLVLSSPSAVDECFAQNDVTFANRPRTMAGDYLTYNYANFVWAPYGHVWRSLRRLSTTEILSQKSLQKFSAIREEQVCSFVRQLLKIIGNGTQKVELQYLFSTLLFNIMMSVAAGKQCIEEEIATTILGKQYLQEMKDKFFASLTICMCDFFPILRWVDYKQSKKSMIMLHRQRDEFLQGLIEEIRQKKSTPLNPTTALESEKRTTLIESLLSLQESDPEYYSDIVVKAILLMMFIAGTEMSVITMDWTMSLLLNHPEVLKKVREEIDCHVGPGRLLKDSDLPKLRYLHCVINETLRLYPAAPLLLPHSSSEDCSVGGFHIPRDTILMLNVWTIHRNPNIWEEPTKFKPERFEAMDGKKESFKFIPFGVGRRACPGAAMGIRMISLALGTLIQCFDLERVGHELVDINPEFGTALRRNKPLEAVCSARHVMVDVLAQL</sequence>
<keyword evidence="9" id="KW-0732">Signal</keyword>
<evidence type="ECO:0000256" key="6">
    <source>
        <dbReference type="ARBA" id="ARBA00023033"/>
    </source>
</evidence>
<dbReference type="InterPro" id="IPR002401">
    <property type="entry name" value="Cyt_P450_E_grp-I"/>
</dbReference>
<dbReference type="InterPro" id="IPR017972">
    <property type="entry name" value="Cyt_P450_CS"/>
</dbReference>
<evidence type="ECO:0000313" key="10">
    <source>
        <dbReference type="RefSeq" id="XP_015885011.3"/>
    </source>
</evidence>
<dbReference type="InterPro" id="IPR001128">
    <property type="entry name" value="Cyt_P450"/>
</dbReference>
<dbReference type="PROSITE" id="PS00086">
    <property type="entry name" value="CYTOCHROME_P450"/>
    <property type="match status" value="1"/>
</dbReference>
<dbReference type="GO" id="GO:0005506">
    <property type="term" value="F:iron ion binding"/>
    <property type="evidence" value="ECO:0007669"/>
    <property type="project" value="InterPro"/>
</dbReference>
<evidence type="ECO:0000256" key="9">
    <source>
        <dbReference type="SAM" id="SignalP"/>
    </source>
</evidence>
<keyword evidence="4 8" id="KW-0560">Oxidoreductase</keyword>
<evidence type="ECO:0000256" key="1">
    <source>
        <dbReference type="ARBA" id="ARBA00010617"/>
    </source>
</evidence>
<evidence type="ECO:0000256" key="4">
    <source>
        <dbReference type="ARBA" id="ARBA00023002"/>
    </source>
</evidence>
<evidence type="ECO:0000256" key="3">
    <source>
        <dbReference type="ARBA" id="ARBA00022723"/>
    </source>
</evidence>
<organism evidence="10">
    <name type="scientific">Ziziphus jujuba</name>
    <name type="common">Chinese jujube</name>
    <name type="synonym">Ziziphus sativa</name>
    <dbReference type="NCBI Taxonomy" id="326968"/>
    <lineage>
        <taxon>Eukaryota</taxon>
        <taxon>Viridiplantae</taxon>
        <taxon>Streptophyta</taxon>
        <taxon>Embryophyta</taxon>
        <taxon>Tracheophyta</taxon>
        <taxon>Spermatophyta</taxon>
        <taxon>Magnoliopsida</taxon>
        <taxon>eudicotyledons</taxon>
        <taxon>Gunneridae</taxon>
        <taxon>Pentapetalae</taxon>
        <taxon>rosids</taxon>
        <taxon>fabids</taxon>
        <taxon>Rosales</taxon>
        <taxon>Rhamnaceae</taxon>
        <taxon>Paliureae</taxon>
        <taxon>Ziziphus</taxon>
    </lineage>
</organism>